<dbReference type="SUPFAM" id="SSF51445">
    <property type="entry name" value="(Trans)glycosidases"/>
    <property type="match status" value="1"/>
</dbReference>
<reference evidence="2 3" key="1">
    <citation type="submission" date="2019-06" db="EMBL/GenBank/DDBJ databases">
        <title>Saccharibacillus brassicae sp. nov., an endophytic bacterium isolated from Chinese cabbage seeds (Brassica pekinensis).</title>
        <authorList>
            <person name="Jiang L."/>
            <person name="Lee J."/>
            <person name="Kim S.W."/>
        </authorList>
    </citation>
    <scope>NUCLEOTIDE SEQUENCE [LARGE SCALE GENOMIC DNA]</scope>
    <source>
        <strain evidence="3">KCTC 43072 / ATSA2</strain>
    </source>
</reference>
<dbReference type="Pfam" id="PF14587">
    <property type="entry name" value="Glyco_hydr_30_2"/>
    <property type="match status" value="1"/>
</dbReference>
<dbReference type="KEGG" id="saca:FFV09_22085"/>
<dbReference type="Proteomes" id="UP000316968">
    <property type="component" value="Chromosome"/>
</dbReference>
<dbReference type="InterPro" id="IPR013780">
    <property type="entry name" value="Glyco_hydro_b"/>
</dbReference>
<keyword evidence="3" id="KW-1185">Reference proteome</keyword>
<protein>
    <recommendedName>
        <fullName evidence="1">Endo-beta-1,6-galactanase-like domain-containing protein</fullName>
    </recommendedName>
</protein>
<organism evidence="2 3">
    <name type="scientific">Saccharibacillus brassicae</name>
    <dbReference type="NCBI Taxonomy" id="2583377"/>
    <lineage>
        <taxon>Bacteria</taxon>
        <taxon>Bacillati</taxon>
        <taxon>Bacillota</taxon>
        <taxon>Bacilli</taxon>
        <taxon>Bacillales</taxon>
        <taxon>Paenibacillaceae</taxon>
        <taxon>Saccharibacillus</taxon>
    </lineage>
</organism>
<dbReference type="Gene3D" id="3.20.20.80">
    <property type="entry name" value="Glycosidases"/>
    <property type="match status" value="1"/>
</dbReference>
<dbReference type="InterPro" id="IPR039514">
    <property type="entry name" value="6GAL-like"/>
</dbReference>
<feature type="domain" description="Endo-beta-1,6-galactanase-like" evidence="1">
    <location>
        <begin position="92"/>
        <end position="314"/>
    </location>
</feature>
<dbReference type="InterPro" id="IPR017853">
    <property type="entry name" value="GH"/>
</dbReference>
<evidence type="ECO:0000313" key="3">
    <source>
        <dbReference type="Proteomes" id="UP000316968"/>
    </source>
</evidence>
<dbReference type="Gene3D" id="2.60.40.1180">
    <property type="entry name" value="Golgi alpha-mannosidase II"/>
    <property type="match status" value="1"/>
</dbReference>
<proteinExistence type="predicted"/>
<dbReference type="AlphaFoldDB" id="A0A4Y6V486"/>
<dbReference type="GO" id="GO:0004553">
    <property type="term" value="F:hydrolase activity, hydrolyzing O-glycosyl compounds"/>
    <property type="evidence" value="ECO:0007669"/>
    <property type="project" value="InterPro"/>
</dbReference>
<evidence type="ECO:0000259" key="1">
    <source>
        <dbReference type="Pfam" id="PF14587"/>
    </source>
</evidence>
<dbReference type="PANTHER" id="PTHR42767:SF1">
    <property type="entry name" value="ENDO-BETA-1,6-GALACTANASE-LIKE DOMAIN-CONTAINING PROTEIN"/>
    <property type="match status" value="1"/>
</dbReference>
<dbReference type="EMBL" id="CP041217">
    <property type="protein sequence ID" value="QDH23317.1"/>
    <property type="molecule type" value="Genomic_DNA"/>
</dbReference>
<gene>
    <name evidence="2" type="ORF">FFV09_22085</name>
</gene>
<evidence type="ECO:0000313" key="2">
    <source>
        <dbReference type="EMBL" id="QDH23317.1"/>
    </source>
</evidence>
<sequence>MDESVKFEPLPVQLPRRRCDLRDFVQVHGVHDLSVFFMKTSLFGFLFDSGAGRIILHTVRKFSFCIRLLEGILRLNETLEGGIRVEKEIIPITVDLSAEQQTFEGWGTSLAWWANVVGGWSTERRTEIVEKLYDAEKGLGLNIARYNIGGTKDEHDPYLHYGKAILSYQNEDRSWDWSRDARQRSVAQQIREIAEQPIFEAFSNSPPWWMTCSYDPHAEDGADGCTTGGLDGTGNLRVGSETEFADYLTETVKHFRDEWGVVFRTLAPFNEPVADWWKYRIARQEGAHIGPEQQQTVIRAVHAALAAKGLTETAISASDESLVRMALETWQDFAPEVKEYVAQVNTHTYPDPEHDPLPLRDAVSADGKRLWMSEVGYENGQHPTVDPQSMDGVMPLARGIARDLNDMRAEAWVYWQAVESDVSTWGLIFAPFEHNESEDYALYKQYYALGNYSRFIRPGSVILRSGGAGSVAAFDPSRRRLVLVTLNDSDTESVHYRYRIEGRDFAASASPIVVRAYRTTADENLAQLDPLHGDGDGFVAEAIPGSVTTYVIDL</sequence>
<dbReference type="InterPro" id="IPR039743">
    <property type="entry name" value="6GAL/EXGAL"/>
</dbReference>
<name>A0A4Y6V486_SACBS</name>
<dbReference type="OrthoDB" id="9806701at2"/>
<accession>A0A4Y6V486</accession>
<dbReference type="PANTHER" id="PTHR42767">
    <property type="entry name" value="ENDO-BETA-1,6-GALACTANASE"/>
    <property type="match status" value="1"/>
</dbReference>